<feature type="non-terminal residue" evidence="3">
    <location>
        <position position="19"/>
    </location>
</feature>
<gene>
    <name evidence="2" type="ORF">HFQ381_LOCUS29132</name>
    <name evidence="1" type="ORF">LUA448_LOCUS18154</name>
    <name evidence="3" type="ORF">TSG867_LOCUS34245</name>
</gene>
<dbReference type="Proteomes" id="UP000663862">
    <property type="component" value="Unassembled WGS sequence"/>
</dbReference>
<evidence type="ECO:0000313" key="4">
    <source>
        <dbReference type="Proteomes" id="UP000663862"/>
    </source>
</evidence>
<dbReference type="AlphaFoldDB" id="A0A821K3R4"/>
<evidence type="ECO:0000313" key="2">
    <source>
        <dbReference type="EMBL" id="CAF4521100.1"/>
    </source>
</evidence>
<proteinExistence type="predicted"/>
<reference evidence="3" key="1">
    <citation type="submission" date="2021-02" db="EMBL/GenBank/DDBJ databases">
        <authorList>
            <person name="Nowell W R."/>
        </authorList>
    </citation>
    <scope>NUCLEOTIDE SEQUENCE</scope>
</reference>
<dbReference type="EMBL" id="CAJOBQ010016569">
    <property type="protein sequence ID" value="CAF4727272.1"/>
    <property type="molecule type" value="Genomic_DNA"/>
</dbReference>
<dbReference type="Proteomes" id="UP000663851">
    <property type="component" value="Unassembled WGS sequence"/>
</dbReference>
<organism evidence="3 4">
    <name type="scientific">Rotaria socialis</name>
    <dbReference type="NCBI Taxonomy" id="392032"/>
    <lineage>
        <taxon>Eukaryota</taxon>
        <taxon>Metazoa</taxon>
        <taxon>Spiralia</taxon>
        <taxon>Gnathifera</taxon>
        <taxon>Rotifera</taxon>
        <taxon>Eurotatoria</taxon>
        <taxon>Bdelloidea</taxon>
        <taxon>Philodinida</taxon>
        <taxon>Philodinidae</taxon>
        <taxon>Rotaria</taxon>
    </lineage>
</organism>
<dbReference type="Proteomes" id="UP000663833">
    <property type="component" value="Unassembled WGS sequence"/>
</dbReference>
<evidence type="ECO:0000313" key="3">
    <source>
        <dbReference type="EMBL" id="CAF4727272.1"/>
    </source>
</evidence>
<evidence type="ECO:0000313" key="1">
    <source>
        <dbReference type="EMBL" id="CAF3407161.1"/>
    </source>
</evidence>
<sequence length="19" mass="2130">MTDCDMEIPELNADIGLHL</sequence>
<protein>
    <submittedName>
        <fullName evidence="3">Uncharacterized protein</fullName>
    </submittedName>
</protein>
<dbReference type="EMBL" id="CAJOBO010004442">
    <property type="protein sequence ID" value="CAF4521100.1"/>
    <property type="molecule type" value="Genomic_DNA"/>
</dbReference>
<dbReference type="EMBL" id="CAJNYD010002254">
    <property type="protein sequence ID" value="CAF3407161.1"/>
    <property type="molecule type" value="Genomic_DNA"/>
</dbReference>
<name>A0A821K3R4_9BILA</name>
<accession>A0A821K3R4</accession>
<comment type="caution">
    <text evidence="3">The sequence shown here is derived from an EMBL/GenBank/DDBJ whole genome shotgun (WGS) entry which is preliminary data.</text>
</comment>